<reference evidence="3 4" key="1">
    <citation type="submission" date="2019-05" db="EMBL/GenBank/DDBJ databases">
        <title>Another draft genome of Portunus trituberculatus and its Hox gene families provides insights of decapod evolution.</title>
        <authorList>
            <person name="Jeong J.-H."/>
            <person name="Song I."/>
            <person name="Kim S."/>
            <person name="Choi T."/>
            <person name="Kim D."/>
            <person name="Ryu S."/>
            <person name="Kim W."/>
        </authorList>
    </citation>
    <scope>NUCLEOTIDE SEQUENCE [LARGE SCALE GENOMIC DNA]</scope>
    <source>
        <tissue evidence="3">Muscle</tissue>
    </source>
</reference>
<evidence type="ECO:0000313" key="4">
    <source>
        <dbReference type="Proteomes" id="UP000324222"/>
    </source>
</evidence>
<keyword evidence="2" id="KW-0732">Signal</keyword>
<protein>
    <recommendedName>
        <fullName evidence="5">Secreted protein</fullName>
    </recommendedName>
</protein>
<accession>A0A5B7IM06</accession>
<feature type="compositionally biased region" description="Basic and acidic residues" evidence="1">
    <location>
        <begin position="27"/>
        <end position="46"/>
    </location>
</feature>
<feature type="signal peptide" evidence="2">
    <location>
        <begin position="1"/>
        <end position="26"/>
    </location>
</feature>
<feature type="region of interest" description="Disordered" evidence="1">
    <location>
        <begin position="26"/>
        <end position="46"/>
    </location>
</feature>
<organism evidence="3 4">
    <name type="scientific">Portunus trituberculatus</name>
    <name type="common">Swimming crab</name>
    <name type="synonym">Neptunus trituberculatus</name>
    <dbReference type="NCBI Taxonomy" id="210409"/>
    <lineage>
        <taxon>Eukaryota</taxon>
        <taxon>Metazoa</taxon>
        <taxon>Ecdysozoa</taxon>
        <taxon>Arthropoda</taxon>
        <taxon>Crustacea</taxon>
        <taxon>Multicrustacea</taxon>
        <taxon>Malacostraca</taxon>
        <taxon>Eumalacostraca</taxon>
        <taxon>Eucarida</taxon>
        <taxon>Decapoda</taxon>
        <taxon>Pleocyemata</taxon>
        <taxon>Brachyura</taxon>
        <taxon>Eubrachyura</taxon>
        <taxon>Portunoidea</taxon>
        <taxon>Portunidae</taxon>
        <taxon>Portuninae</taxon>
        <taxon>Portunus</taxon>
    </lineage>
</organism>
<dbReference type="EMBL" id="VSRR010062396">
    <property type="protein sequence ID" value="MPC83395.1"/>
    <property type="molecule type" value="Genomic_DNA"/>
</dbReference>
<evidence type="ECO:0000313" key="3">
    <source>
        <dbReference type="EMBL" id="MPC83395.1"/>
    </source>
</evidence>
<feature type="chain" id="PRO_5023107954" description="Secreted protein" evidence="2">
    <location>
        <begin position="27"/>
        <end position="60"/>
    </location>
</feature>
<evidence type="ECO:0000256" key="1">
    <source>
        <dbReference type="SAM" id="MobiDB-lite"/>
    </source>
</evidence>
<keyword evidence="4" id="KW-1185">Reference proteome</keyword>
<name>A0A5B7IM06_PORTR</name>
<proteinExistence type="predicted"/>
<dbReference type="AlphaFoldDB" id="A0A5B7IM06"/>
<evidence type="ECO:0008006" key="5">
    <source>
        <dbReference type="Google" id="ProtNLM"/>
    </source>
</evidence>
<comment type="caution">
    <text evidence="3">The sequence shown here is derived from an EMBL/GenBank/DDBJ whole genome shotgun (WGS) entry which is preliminary data.</text>
</comment>
<dbReference type="Proteomes" id="UP000324222">
    <property type="component" value="Unassembled WGS sequence"/>
</dbReference>
<evidence type="ECO:0000256" key="2">
    <source>
        <dbReference type="SAM" id="SignalP"/>
    </source>
</evidence>
<gene>
    <name evidence="3" type="ORF">E2C01_078104</name>
</gene>
<sequence>MTHTCTARTVLCPALYCARLLGAAAGREQRQERCSRDYETTTGTKREERFGAELNRVVLL</sequence>